<dbReference type="EMBL" id="GBRH01186989">
    <property type="protein sequence ID" value="JAE10907.1"/>
    <property type="molecule type" value="Transcribed_RNA"/>
</dbReference>
<organism evidence="1">
    <name type="scientific">Arundo donax</name>
    <name type="common">Giant reed</name>
    <name type="synonym">Donax arundinaceus</name>
    <dbReference type="NCBI Taxonomy" id="35708"/>
    <lineage>
        <taxon>Eukaryota</taxon>
        <taxon>Viridiplantae</taxon>
        <taxon>Streptophyta</taxon>
        <taxon>Embryophyta</taxon>
        <taxon>Tracheophyta</taxon>
        <taxon>Spermatophyta</taxon>
        <taxon>Magnoliopsida</taxon>
        <taxon>Liliopsida</taxon>
        <taxon>Poales</taxon>
        <taxon>Poaceae</taxon>
        <taxon>PACMAD clade</taxon>
        <taxon>Arundinoideae</taxon>
        <taxon>Arundineae</taxon>
        <taxon>Arundo</taxon>
    </lineage>
</organism>
<accession>A0A0A9FEX3</accession>
<dbReference type="AlphaFoldDB" id="A0A0A9FEX3"/>
<protein>
    <submittedName>
        <fullName evidence="1">Uncharacterized protein</fullName>
    </submittedName>
</protein>
<proteinExistence type="predicted"/>
<evidence type="ECO:0000313" key="1">
    <source>
        <dbReference type="EMBL" id="JAE10907.1"/>
    </source>
</evidence>
<sequence length="31" mass="3499">MAAADSEATALRMEVAVLRLRVQELARENQR</sequence>
<name>A0A0A9FEX3_ARUDO</name>
<reference evidence="1" key="2">
    <citation type="journal article" date="2015" name="Data Brief">
        <title>Shoot transcriptome of the giant reed, Arundo donax.</title>
        <authorList>
            <person name="Barrero R.A."/>
            <person name="Guerrero F.D."/>
            <person name="Moolhuijzen P."/>
            <person name="Goolsby J.A."/>
            <person name="Tidwell J."/>
            <person name="Bellgard S.E."/>
            <person name="Bellgard M.I."/>
        </authorList>
    </citation>
    <scope>NUCLEOTIDE SEQUENCE</scope>
    <source>
        <tissue evidence="1">Shoot tissue taken approximately 20 cm above the soil surface</tissue>
    </source>
</reference>
<reference evidence="1" key="1">
    <citation type="submission" date="2014-09" db="EMBL/GenBank/DDBJ databases">
        <authorList>
            <person name="Magalhaes I.L.F."/>
            <person name="Oliveira U."/>
            <person name="Santos F.R."/>
            <person name="Vidigal T.H.D.A."/>
            <person name="Brescovit A.D."/>
            <person name="Santos A.J."/>
        </authorList>
    </citation>
    <scope>NUCLEOTIDE SEQUENCE</scope>
    <source>
        <tissue evidence="1">Shoot tissue taken approximately 20 cm above the soil surface</tissue>
    </source>
</reference>